<dbReference type="Pfam" id="PF00775">
    <property type="entry name" value="Dioxygenase_C"/>
    <property type="match status" value="1"/>
</dbReference>
<organism evidence="6 8">
    <name type="scientific">Didymodactylos carnosus</name>
    <dbReference type="NCBI Taxonomy" id="1234261"/>
    <lineage>
        <taxon>Eukaryota</taxon>
        <taxon>Metazoa</taxon>
        <taxon>Spiralia</taxon>
        <taxon>Gnathifera</taxon>
        <taxon>Rotifera</taxon>
        <taxon>Eurotatoria</taxon>
        <taxon>Bdelloidea</taxon>
        <taxon>Philodinida</taxon>
        <taxon>Philodinidae</taxon>
        <taxon>Didymodactylos</taxon>
    </lineage>
</organism>
<name>A0A8S2EW16_9BILA</name>
<evidence type="ECO:0000313" key="7">
    <source>
        <dbReference type="EMBL" id="CAF4125063.1"/>
    </source>
</evidence>
<evidence type="ECO:0000256" key="3">
    <source>
        <dbReference type="ARBA" id="ARBA00023002"/>
    </source>
</evidence>
<dbReference type="InterPro" id="IPR050770">
    <property type="entry name" value="Intradiol_RC_Dioxygenase"/>
</dbReference>
<reference evidence="6" key="1">
    <citation type="submission" date="2021-02" db="EMBL/GenBank/DDBJ databases">
        <authorList>
            <person name="Nowell W R."/>
        </authorList>
    </citation>
    <scope>NUCLEOTIDE SEQUENCE</scope>
</reference>
<comment type="caution">
    <text evidence="6">The sequence shown here is derived from an EMBL/GenBank/DDBJ whole genome shotgun (WGS) entry which is preliminary data.</text>
</comment>
<proteinExistence type="inferred from homology"/>
<dbReference type="Gene3D" id="2.60.130.10">
    <property type="entry name" value="Aromatic compound dioxygenase"/>
    <property type="match status" value="1"/>
</dbReference>
<gene>
    <name evidence="6" type="ORF">OVA965_LOCUS29215</name>
    <name evidence="7" type="ORF">TMI583_LOCUS29983</name>
</gene>
<dbReference type="PANTHER" id="PTHR33711:SF10">
    <property type="entry name" value="INTRADIOL RING-CLEAVAGE DIOXYGENASES DOMAIN-CONTAINING PROTEIN"/>
    <property type="match status" value="1"/>
</dbReference>
<evidence type="ECO:0000256" key="2">
    <source>
        <dbReference type="ARBA" id="ARBA00022964"/>
    </source>
</evidence>
<feature type="chain" id="PRO_5035646736" description="Intradiol ring-cleavage dioxygenases domain-containing protein" evidence="4">
    <location>
        <begin position="22"/>
        <end position="236"/>
    </location>
</feature>
<dbReference type="SUPFAM" id="SSF49482">
    <property type="entry name" value="Aromatic compound dioxygenase"/>
    <property type="match status" value="1"/>
</dbReference>
<dbReference type="AlphaFoldDB" id="A0A8S2EW16"/>
<protein>
    <recommendedName>
        <fullName evidence="5">Intradiol ring-cleavage dioxygenases domain-containing protein</fullName>
    </recommendedName>
</protein>
<comment type="similarity">
    <text evidence="1">Belongs to the intradiol ring-cleavage dioxygenase family.</text>
</comment>
<keyword evidence="2" id="KW-0223">Dioxygenase</keyword>
<feature type="signal peptide" evidence="4">
    <location>
        <begin position="1"/>
        <end position="21"/>
    </location>
</feature>
<evidence type="ECO:0000313" key="8">
    <source>
        <dbReference type="Proteomes" id="UP000677228"/>
    </source>
</evidence>
<dbReference type="InterPro" id="IPR000627">
    <property type="entry name" value="Intradiol_dOase_C"/>
</dbReference>
<dbReference type="InterPro" id="IPR015889">
    <property type="entry name" value="Intradiol_dOase_core"/>
</dbReference>
<dbReference type="EMBL" id="CAJOBA010042015">
    <property type="protein sequence ID" value="CAF4125063.1"/>
    <property type="molecule type" value="Genomic_DNA"/>
</dbReference>
<evidence type="ECO:0000256" key="4">
    <source>
        <dbReference type="SAM" id="SignalP"/>
    </source>
</evidence>
<dbReference type="PANTHER" id="PTHR33711">
    <property type="entry name" value="DIOXYGENASE, PUTATIVE (AFU_ORTHOLOGUE AFUA_2G02910)-RELATED"/>
    <property type="match status" value="1"/>
</dbReference>
<dbReference type="EMBL" id="CAJNOK010020418">
    <property type="protein sequence ID" value="CAF1316069.1"/>
    <property type="molecule type" value="Genomic_DNA"/>
</dbReference>
<dbReference type="GO" id="GO:0008199">
    <property type="term" value="F:ferric iron binding"/>
    <property type="evidence" value="ECO:0007669"/>
    <property type="project" value="InterPro"/>
</dbReference>
<feature type="domain" description="Intradiol ring-cleavage dioxygenases" evidence="5">
    <location>
        <begin position="34"/>
        <end position="197"/>
    </location>
</feature>
<dbReference type="Proteomes" id="UP000682733">
    <property type="component" value="Unassembled WGS sequence"/>
</dbReference>
<dbReference type="Proteomes" id="UP000677228">
    <property type="component" value="Unassembled WGS sequence"/>
</dbReference>
<dbReference type="GO" id="GO:0016702">
    <property type="term" value="F:oxidoreductase activity, acting on single donors with incorporation of molecular oxygen, incorporation of two atoms of oxygen"/>
    <property type="evidence" value="ECO:0007669"/>
    <property type="project" value="InterPro"/>
</dbReference>
<keyword evidence="4" id="KW-0732">Signal</keyword>
<evidence type="ECO:0000313" key="6">
    <source>
        <dbReference type="EMBL" id="CAF1316069.1"/>
    </source>
</evidence>
<keyword evidence="3" id="KW-0560">Oxidoreductase</keyword>
<evidence type="ECO:0000259" key="5">
    <source>
        <dbReference type="Pfam" id="PF00775"/>
    </source>
</evidence>
<evidence type="ECO:0000256" key="1">
    <source>
        <dbReference type="ARBA" id="ARBA00007825"/>
    </source>
</evidence>
<sequence length="236" mass="26879">MTDIFFLLSLFSLLIHEQVRSLSNTCTLTEPDILGPYWLNGAPEKSNVVCDHLPANDVLKLSGRIVDFDSKCERGIRDVRLDIWQANYNGVYSTGKSSNDWFCRGVFHADRNGYFKISTLFPGRYDDGGYRPAHVHFNITAPGYPKLITQLYFEKDAYLSPFDSCHQCRSNSKSLIASVTHVNDIKTYEGYWQIVLSKKSHGRNGAKDRFIRGAYINVTPYVMPINGTSYQENIIQ</sequence>
<accession>A0A8S2EW16</accession>